<keyword evidence="2" id="KW-1185">Reference proteome</keyword>
<evidence type="ECO:0000313" key="2">
    <source>
        <dbReference type="Proteomes" id="UP000784294"/>
    </source>
</evidence>
<reference evidence="1" key="1">
    <citation type="submission" date="2018-11" db="EMBL/GenBank/DDBJ databases">
        <authorList>
            <consortium name="Pathogen Informatics"/>
        </authorList>
    </citation>
    <scope>NUCLEOTIDE SEQUENCE</scope>
</reference>
<comment type="caution">
    <text evidence="1">The sequence shown here is derived from an EMBL/GenBank/DDBJ whole genome shotgun (WGS) entry which is preliminary data.</text>
</comment>
<accession>A0A3S5BD44</accession>
<sequence>MEVSFTWTLVHRCVYTHIQATSVVSRLLFLAMLRPHFVGMLDCFSLDCVAKCPICTETVIRGHVIHPPERPLLQSHSNKQPPSRLSTIVSGQARFALVDNRKETTWDTRSCLLNILLA</sequence>
<organism evidence="1 2">
    <name type="scientific">Protopolystoma xenopodis</name>
    <dbReference type="NCBI Taxonomy" id="117903"/>
    <lineage>
        <taxon>Eukaryota</taxon>
        <taxon>Metazoa</taxon>
        <taxon>Spiralia</taxon>
        <taxon>Lophotrochozoa</taxon>
        <taxon>Platyhelminthes</taxon>
        <taxon>Monogenea</taxon>
        <taxon>Polyopisthocotylea</taxon>
        <taxon>Polystomatidea</taxon>
        <taxon>Polystomatidae</taxon>
        <taxon>Protopolystoma</taxon>
    </lineage>
</organism>
<name>A0A3S5BD44_9PLAT</name>
<dbReference type="EMBL" id="CAAALY010267657">
    <property type="protein sequence ID" value="VEL41053.1"/>
    <property type="molecule type" value="Genomic_DNA"/>
</dbReference>
<proteinExistence type="predicted"/>
<dbReference type="Proteomes" id="UP000784294">
    <property type="component" value="Unassembled WGS sequence"/>
</dbReference>
<gene>
    <name evidence="1" type="ORF">PXEA_LOCUS34493</name>
</gene>
<dbReference type="AlphaFoldDB" id="A0A3S5BD44"/>
<evidence type="ECO:0000313" key="1">
    <source>
        <dbReference type="EMBL" id="VEL41053.1"/>
    </source>
</evidence>
<protein>
    <submittedName>
        <fullName evidence="1">Uncharacterized protein</fullName>
    </submittedName>
</protein>